<dbReference type="PIRSF" id="PIRSF016262">
    <property type="entry name" value="LPLase"/>
    <property type="match status" value="1"/>
</dbReference>
<proteinExistence type="inferred from homology"/>
<dbReference type="NCBIfam" id="NF010925">
    <property type="entry name" value="PRK14345.1"/>
    <property type="match status" value="1"/>
</dbReference>
<evidence type="ECO:0000256" key="5">
    <source>
        <dbReference type="HAMAP-Rule" id="MF_00013"/>
    </source>
</evidence>
<dbReference type="UniPathway" id="UPA00538">
    <property type="reaction ID" value="UER00592"/>
</dbReference>
<feature type="binding site" evidence="5 8">
    <location>
        <begin position="139"/>
        <end position="141"/>
    </location>
    <ligand>
        <name>substrate</name>
    </ligand>
</feature>
<dbReference type="PROSITE" id="PS01313">
    <property type="entry name" value="LIPB"/>
    <property type="match status" value="1"/>
</dbReference>
<dbReference type="GO" id="GO:0009249">
    <property type="term" value="P:protein lipoylation"/>
    <property type="evidence" value="ECO:0007669"/>
    <property type="project" value="InterPro"/>
</dbReference>
<feature type="domain" description="BPL/LPL catalytic" evidence="10">
    <location>
        <begin position="31"/>
        <end position="210"/>
    </location>
</feature>
<keyword evidence="5" id="KW-0963">Cytoplasm</keyword>
<comment type="caution">
    <text evidence="11">The sequence shown here is derived from an EMBL/GenBank/DDBJ whole genome shotgun (WGS) entry which is preliminary data.</text>
</comment>
<comment type="catalytic activity">
    <reaction evidence="5 6">
        <text>octanoyl-[ACP] + L-lysyl-[protein] = N(6)-octanoyl-L-lysyl-[protein] + holo-[ACP] + H(+)</text>
        <dbReference type="Rhea" id="RHEA:17665"/>
        <dbReference type="Rhea" id="RHEA-COMP:9636"/>
        <dbReference type="Rhea" id="RHEA-COMP:9685"/>
        <dbReference type="Rhea" id="RHEA-COMP:9752"/>
        <dbReference type="Rhea" id="RHEA-COMP:9928"/>
        <dbReference type="ChEBI" id="CHEBI:15378"/>
        <dbReference type="ChEBI" id="CHEBI:29969"/>
        <dbReference type="ChEBI" id="CHEBI:64479"/>
        <dbReference type="ChEBI" id="CHEBI:78463"/>
        <dbReference type="ChEBI" id="CHEBI:78809"/>
        <dbReference type="EC" id="2.3.1.181"/>
    </reaction>
</comment>
<feature type="site" description="Lowers pKa of active site Cys" evidence="5 9">
    <location>
        <position position="136"/>
    </location>
</feature>
<keyword evidence="12" id="KW-1185">Reference proteome</keyword>
<keyword evidence="2 5" id="KW-0808">Transferase</keyword>
<feature type="binding site" evidence="5 8">
    <location>
        <begin position="152"/>
        <end position="154"/>
    </location>
    <ligand>
        <name>substrate</name>
    </ligand>
</feature>
<feature type="binding site" evidence="5 8">
    <location>
        <begin position="72"/>
        <end position="79"/>
    </location>
    <ligand>
        <name>substrate</name>
    </ligand>
</feature>
<dbReference type="CDD" id="cd16444">
    <property type="entry name" value="LipB"/>
    <property type="match status" value="1"/>
</dbReference>
<dbReference type="NCBIfam" id="TIGR00214">
    <property type="entry name" value="lipB"/>
    <property type="match status" value="1"/>
</dbReference>
<comment type="subcellular location">
    <subcellularLocation>
        <location evidence="5">Cytoplasm</location>
    </subcellularLocation>
</comment>
<dbReference type="PROSITE" id="PS51733">
    <property type="entry name" value="BPL_LPL_CATALYTIC"/>
    <property type="match status" value="1"/>
</dbReference>
<evidence type="ECO:0000313" key="11">
    <source>
        <dbReference type="EMBL" id="MBK1791381.1"/>
    </source>
</evidence>
<comment type="miscellaneous">
    <text evidence="5">In the reaction, the free carboxyl group of octanoic acid is attached via an amide linkage to the epsilon-amino group of a specific lysine residue of lipoyl domains of lipoate-dependent enzymes.</text>
</comment>
<dbReference type="GO" id="GO:0033819">
    <property type="term" value="F:lipoyl(octanoyl) transferase activity"/>
    <property type="evidence" value="ECO:0007669"/>
    <property type="project" value="UniProtKB-EC"/>
</dbReference>
<dbReference type="EC" id="2.3.1.181" evidence="5 6"/>
<evidence type="ECO:0000256" key="8">
    <source>
        <dbReference type="PIRSR" id="PIRSR016262-2"/>
    </source>
</evidence>
<comment type="similarity">
    <text evidence="5 6">Belongs to the LipB family.</text>
</comment>
<evidence type="ECO:0000313" key="12">
    <source>
        <dbReference type="Proteomes" id="UP000624703"/>
    </source>
</evidence>
<dbReference type="GO" id="GO:0005737">
    <property type="term" value="C:cytoplasm"/>
    <property type="evidence" value="ECO:0007669"/>
    <property type="project" value="UniProtKB-SubCell"/>
</dbReference>
<comment type="function">
    <text evidence="4 5 6">Catalyzes the transfer of endogenously produced octanoic acid from octanoyl-acyl-carrier-protein onto the lipoyl domains of lipoate-dependent enzymes. Lipoyl-ACP can also act as a substrate although octanoyl-ACP is likely to be the physiological substrate.</text>
</comment>
<dbReference type="InterPro" id="IPR020605">
    <property type="entry name" value="Octanoyltransferase_CS"/>
</dbReference>
<evidence type="ECO:0000256" key="2">
    <source>
        <dbReference type="ARBA" id="ARBA00022679"/>
    </source>
</evidence>
<dbReference type="PANTHER" id="PTHR10993:SF7">
    <property type="entry name" value="LIPOYLTRANSFERASE 2, MITOCHONDRIAL-RELATED"/>
    <property type="match status" value="1"/>
</dbReference>
<dbReference type="SUPFAM" id="SSF55681">
    <property type="entry name" value="Class II aaRS and biotin synthetases"/>
    <property type="match status" value="1"/>
</dbReference>
<dbReference type="PANTHER" id="PTHR10993">
    <property type="entry name" value="OCTANOYLTRANSFERASE"/>
    <property type="match status" value="1"/>
</dbReference>
<reference evidence="11" key="1">
    <citation type="submission" date="2021-01" db="EMBL/GenBank/DDBJ databases">
        <title>Modified the classification status of verrucomicrobia.</title>
        <authorList>
            <person name="Feng X."/>
        </authorList>
    </citation>
    <scope>NUCLEOTIDE SEQUENCE</scope>
    <source>
        <strain evidence="11">_KCTC 22039</strain>
    </source>
</reference>
<dbReference type="Gene3D" id="3.30.930.10">
    <property type="entry name" value="Bira Bifunctional Protein, Domain 2"/>
    <property type="match status" value="1"/>
</dbReference>
<evidence type="ECO:0000256" key="3">
    <source>
        <dbReference type="ARBA" id="ARBA00023315"/>
    </source>
</evidence>
<sequence length="220" mass="25027">MEIRSEWIDSHIPYDAGMQMQQEKLQAIVDGDCPNHYYMLQHQPIYTIGRTRDQSSLGNPESLPHPYIEINRGGQGTYHGPGQLTGYPIINLRTVGNDLHKYIRALEEVLIRTLAEYDITAGRRDGLTGVWIENRKIASIGVGVRKWIAMHGYAINVTRESLRGFQAITPCGIADVSMTSVESELNQPVDIHKFAQKTIKHLQEIMHEMEQEFISKKLTE</sequence>
<dbReference type="InterPro" id="IPR045864">
    <property type="entry name" value="aa-tRNA-synth_II/BPL/LPL"/>
</dbReference>
<evidence type="ECO:0000256" key="7">
    <source>
        <dbReference type="PIRSR" id="PIRSR016262-1"/>
    </source>
</evidence>
<accession>A0A8J7SJW9</accession>
<evidence type="ECO:0000256" key="6">
    <source>
        <dbReference type="PIRNR" id="PIRNR016262"/>
    </source>
</evidence>
<dbReference type="Proteomes" id="UP000624703">
    <property type="component" value="Unassembled WGS sequence"/>
</dbReference>
<feature type="active site" description="Acyl-thioester intermediate" evidence="5 7">
    <location>
        <position position="171"/>
    </location>
</feature>
<evidence type="ECO:0000259" key="10">
    <source>
        <dbReference type="PROSITE" id="PS51733"/>
    </source>
</evidence>
<dbReference type="HAMAP" id="MF_00013">
    <property type="entry name" value="LipB"/>
    <property type="match status" value="1"/>
</dbReference>
<dbReference type="InterPro" id="IPR000544">
    <property type="entry name" value="Octanoyltransferase"/>
</dbReference>
<evidence type="ECO:0000256" key="1">
    <source>
        <dbReference type="ARBA" id="ARBA00004821"/>
    </source>
</evidence>
<dbReference type="RefSeq" id="WP_200311389.1">
    <property type="nucleotide sequence ID" value="NZ_JAENIM010000039.1"/>
</dbReference>
<gene>
    <name evidence="5 11" type="primary">lipB</name>
    <name evidence="11" type="ORF">JIN82_09485</name>
</gene>
<keyword evidence="3 5" id="KW-0012">Acyltransferase</keyword>
<dbReference type="InterPro" id="IPR004143">
    <property type="entry name" value="BPL_LPL_catalytic"/>
</dbReference>
<dbReference type="AlphaFoldDB" id="A0A8J7SJW9"/>
<name>A0A8J7SJW9_9BACT</name>
<organism evidence="11 12">
    <name type="scientific">Persicirhabdus sediminis</name>
    <dbReference type="NCBI Taxonomy" id="454144"/>
    <lineage>
        <taxon>Bacteria</taxon>
        <taxon>Pseudomonadati</taxon>
        <taxon>Verrucomicrobiota</taxon>
        <taxon>Verrucomicrobiia</taxon>
        <taxon>Verrucomicrobiales</taxon>
        <taxon>Verrucomicrobiaceae</taxon>
        <taxon>Persicirhabdus</taxon>
    </lineage>
</organism>
<protein>
    <recommendedName>
        <fullName evidence="5 6">Octanoyltransferase</fullName>
        <ecNumber evidence="5 6">2.3.1.181</ecNumber>
    </recommendedName>
    <alternativeName>
        <fullName evidence="5">Lipoate-protein ligase B</fullName>
    </alternativeName>
    <alternativeName>
        <fullName evidence="5">Lipoyl/octanoyl transferase</fullName>
    </alternativeName>
    <alternativeName>
        <fullName evidence="5">Octanoyl-[acyl-carrier-protein]-protein N-octanoyltransferase</fullName>
    </alternativeName>
</protein>
<dbReference type="Pfam" id="PF21948">
    <property type="entry name" value="LplA-B_cat"/>
    <property type="match status" value="1"/>
</dbReference>
<dbReference type="EMBL" id="JAENIM010000039">
    <property type="protein sequence ID" value="MBK1791381.1"/>
    <property type="molecule type" value="Genomic_DNA"/>
</dbReference>
<evidence type="ECO:0000256" key="4">
    <source>
        <dbReference type="ARBA" id="ARBA00024732"/>
    </source>
</evidence>
<evidence type="ECO:0000256" key="9">
    <source>
        <dbReference type="PIRSR" id="PIRSR016262-3"/>
    </source>
</evidence>
<comment type="pathway">
    <text evidence="1 5 6">Protein modification; protein lipoylation via endogenous pathway; protein N(6)-(lipoyl)lysine from octanoyl-[acyl-carrier-protein]: step 1/2.</text>
</comment>